<keyword evidence="1" id="KW-0678">Repressor</keyword>
<dbReference type="AlphaFoldDB" id="A0A8S1ISZ4"/>
<feature type="non-terminal residue" evidence="3">
    <location>
        <position position="1"/>
    </location>
</feature>
<protein>
    <recommendedName>
        <fullName evidence="2">Histone deacetylase interacting domain-containing protein</fullName>
    </recommendedName>
</protein>
<name>A0A8S1ISZ4_9CHLO</name>
<reference evidence="3" key="1">
    <citation type="submission" date="2020-12" db="EMBL/GenBank/DDBJ databases">
        <authorList>
            <person name="Iha C."/>
        </authorList>
    </citation>
    <scope>NUCLEOTIDE SEQUENCE</scope>
</reference>
<dbReference type="InterPro" id="IPR039774">
    <property type="entry name" value="Sin3-like"/>
</dbReference>
<dbReference type="Proteomes" id="UP000708148">
    <property type="component" value="Unassembled WGS sequence"/>
</dbReference>
<dbReference type="GO" id="GO:0000785">
    <property type="term" value="C:chromatin"/>
    <property type="evidence" value="ECO:0007669"/>
    <property type="project" value="TreeGrafter"/>
</dbReference>
<dbReference type="PANTHER" id="PTHR12346">
    <property type="entry name" value="SIN3B-RELATED"/>
    <property type="match status" value="1"/>
</dbReference>
<dbReference type="EMBL" id="CAJHUC010000646">
    <property type="protein sequence ID" value="CAD7697358.1"/>
    <property type="molecule type" value="Genomic_DNA"/>
</dbReference>
<evidence type="ECO:0000313" key="3">
    <source>
        <dbReference type="EMBL" id="CAD7697358.1"/>
    </source>
</evidence>
<feature type="domain" description="Histone deacetylase interacting" evidence="2">
    <location>
        <begin position="51"/>
        <end position="99"/>
    </location>
</feature>
<gene>
    <name evidence="3" type="ORF">OSTQU699_LOCUS2719</name>
</gene>
<dbReference type="Pfam" id="PF08295">
    <property type="entry name" value="Sin3_corepress"/>
    <property type="match status" value="1"/>
</dbReference>
<dbReference type="PANTHER" id="PTHR12346:SF0">
    <property type="entry name" value="SIN3A, ISOFORM G"/>
    <property type="match status" value="1"/>
</dbReference>
<evidence type="ECO:0000313" key="4">
    <source>
        <dbReference type="Proteomes" id="UP000708148"/>
    </source>
</evidence>
<dbReference type="GO" id="GO:0003714">
    <property type="term" value="F:transcription corepressor activity"/>
    <property type="evidence" value="ECO:0007669"/>
    <property type="project" value="InterPro"/>
</dbReference>
<organism evidence="3 4">
    <name type="scientific">Ostreobium quekettii</name>
    <dbReference type="NCBI Taxonomy" id="121088"/>
    <lineage>
        <taxon>Eukaryota</taxon>
        <taxon>Viridiplantae</taxon>
        <taxon>Chlorophyta</taxon>
        <taxon>core chlorophytes</taxon>
        <taxon>Ulvophyceae</taxon>
        <taxon>TCBD clade</taxon>
        <taxon>Bryopsidales</taxon>
        <taxon>Ostreobineae</taxon>
        <taxon>Ostreobiaceae</taxon>
        <taxon>Ostreobium</taxon>
    </lineage>
</organism>
<feature type="non-terminal residue" evidence="3">
    <location>
        <position position="99"/>
    </location>
</feature>
<evidence type="ECO:0000259" key="2">
    <source>
        <dbReference type="SMART" id="SM00761"/>
    </source>
</evidence>
<comment type="caution">
    <text evidence="3">The sequence shown here is derived from an EMBL/GenBank/DDBJ whole genome shotgun (WGS) entry which is preliminary data.</text>
</comment>
<dbReference type="InterPro" id="IPR013194">
    <property type="entry name" value="HDAC_interact_dom"/>
</dbReference>
<sequence length="99" mass="11267">DQFRDFLRRCDRLGADLEGSDKDQPFLKLKQALGKKKDYDKRPVAELDTSNMERCTPSYLILPHDYPKLVCTGRTRLGDRVLNDFMVSIPSGSEDSGSK</sequence>
<proteinExistence type="predicted"/>
<dbReference type="OrthoDB" id="10265969at2759"/>
<dbReference type="SMART" id="SM00761">
    <property type="entry name" value="HDAC_interact"/>
    <property type="match status" value="1"/>
</dbReference>
<dbReference type="GO" id="GO:0000122">
    <property type="term" value="P:negative regulation of transcription by RNA polymerase II"/>
    <property type="evidence" value="ECO:0007669"/>
    <property type="project" value="TreeGrafter"/>
</dbReference>
<dbReference type="GO" id="GO:0000118">
    <property type="term" value="C:histone deacetylase complex"/>
    <property type="evidence" value="ECO:0007669"/>
    <property type="project" value="TreeGrafter"/>
</dbReference>
<keyword evidence="4" id="KW-1185">Reference proteome</keyword>
<evidence type="ECO:0000256" key="1">
    <source>
        <dbReference type="ARBA" id="ARBA00022491"/>
    </source>
</evidence>
<accession>A0A8S1ISZ4</accession>